<dbReference type="EMBL" id="JAJSOF020000037">
    <property type="protein sequence ID" value="KAJ4428053.1"/>
    <property type="molecule type" value="Genomic_DNA"/>
</dbReference>
<dbReference type="InterPro" id="IPR001806">
    <property type="entry name" value="Small_GTPase"/>
</dbReference>
<dbReference type="PROSITE" id="PS51420">
    <property type="entry name" value="RHO"/>
    <property type="match status" value="1"/>
</dbReference>
<dbReference type="PANTHER" id="PTHR46149">
    <property type="entry name" value="MIP08469P"/>
    <property type="match status" value="1"/>
</dbReference>
<keyword evidence="3" id="KW-0488">Methylation</keyword>
<dbReference type="SUPFAM" id="SSF52540">
    <property type="entry name" value="P-loop containing nucleoside triphosphate hydrolases"/>
    <property type="match status" value="1"/>
</dbReference>
<dbReference type="InterPro" id="IPR052236">
    <property type="entry name" value="Small_GTPase_RasD"/>
</dbReference>
<dbReference type="PROSITE" id="PS51419">
    <property type="entry name" value="RAB"/>
    <property type="match status" value="1"/>
</dbReference>
<evidence type="ECO:0000259" key="9">
    <source>
        <dbReference type="Pfam" id="PF17906"/>
    </source>
</evidence>
<dbReference type="NCBIfam" id="TIGR00231">
    <property type="entry name" value="small_GTP"/>
    <property type="match status" value="1"/>
</dbReference>
<accession>A0ABQ8S231</accession>
<evidence type="ECO:0000256" key="1">
    <source>
        <dbReference type="ARBA" id="ARBA00004193"/>
    </source>
</evidence>
<comment type="caution">
    <text evidence="10">The sequence shown here is derived from an EMBL/GenBank/DDBJ whole genome shotgun (WGS) entry which is preliminary data.</text>
</comment>
<keyword evidence="6" id="KW-0449">Lipoprotein</keyword>
<evidence type="ECO:0000256" key="7">
    <source>
        <dbReference type="ARBA" id="ARBA00038061"/>
    </source>
</evidence>
<evidence type="ECO:0000256" key="2">
    <source>
        <dbReference type="ARBA" id="ARBA00022475"/>
    </source>
</evidence>
<evidence type="ECO:0000256" key="6">
    <source>
        <dbReference type="ARBA" id="ARBA00023288"/>
    </source>
</evidence>
<dbReference type="InterPro" id="IPR036397">
    <property type="entry name" value="RNaseH_sf"/>
</dbReference>
<keyword evidence="5" id="KW-0472">Membrane</keyword>
<gene>
    <name evidence="10" type="ORF">ANN_24067</name>
</gene>
<evidence type="ECO:0000256" key="4">
    <source>
        <dbReference type="ARBA" id="ARBA00023134"/>
    </source>
</evidence>
<dbReference type="Pfam" id="PF00071">
    <property type="entry name" value="Ras"/>
    <property type="match status" value="1"/>
</dbReference>
<comment type="similarity">
    <text evidence="7">Belongs to the small GTPase superfamily. RasD family.</text>
</comment>
<organism evidence="10 11">
    <name type="scientific">Periplaneta americana</name>
    <name type="common">American cockroach</name>
    <name type="synonym">Blatta americana</name>
    <dbReference type="NCBI Taxonomy" id="6978"/>
    <lineage>
        <taxon>Eukaryota</taxon>
        <taxon>Metazoa</taxon>
        <taxon>Ecdysozoa</taxon>
        <taxon>Arthropoda</taxon>
        <taxon>Hexapoda</taxon>
        <taxon>Insecta</taxon>
        <taxon>Pterygota</taxon>
        <taxon>Neoptera</taxon>
        <taxon>Polyneoptera</taxon>
        <taxon>Dictyoptera</taxon>
        <taxon>Blattodea</taxon>
        <taxon>Blattoidea</taxon>
        <taxon>Blattidae</taxon>
        <taxon>Blattinae</taxon>
        <taxon>Periplaneta</taxon>
    </lineage>
</organism>
<proteinExistence type="inferred from homology"/>
<dbReference type="Proteomes" id="UP001148838">
    <property type="component" value="Unassembled WGS sequence"/>
</dbReference>
<dbReference type="InterPro" id="IPR027417">
    <property type="entry name" value="P-loop_NTPase"/>
</dbReference>
<evidence type="ECO:0000256" key="3">
    <source>
        <dbReference type="ARBA" id="ARBA00022481"/>
    </source>
</evidence>
<dbReference type="InterPro" id="IPR041426">
    <property type="entry name" value="Mos1_HTH"/>
</dbReference>
<evidence type="ECO:0000313" key="10">
    <source>
        <dbReference type="EMBL" id="KAJ4428053.1"/>
    </source>
</evidence>
<feature type="compositionally biased region" description="Basic and acidic residues" evidence="8">
    <location>
        <begin position="502"/>
        <end position="513"/>
    </location>
</feature>
<keyword evidence="4" id="KW-0342">GTP-binding</keyword>
<reference evidence="10 11" key="1">
    <citation type="journal article" date="2022" name="Allergy">
        <title>Genome assembly and annotation of Periplaneta americana reveal a comprehensive cockroach allergen profile.</title>
        <authorList>
            <person name="Wang L."/>
            <person name="Xiong Q."/>
            <person name="Saelim N."/>
            <person name="Wang L."/>
            <person name="Nong W."/>
            <person name="Wan A.T."/>
            <person name="Shi M."/>
            <person name="Liu X."/>
            <person name="Cao Q."/>
            <person name="Hui J.H.L."/>
            <person name="Sookrung N."/>
            <person name="Leung T.F."/>
            <person name="Tungtrongchitr A."/>
            <person name="Tsui S.K.W."/>
        </authorList>
    </citation>
    <scope>NUCLEOTIDE SEQUENCE [LARGE SCALE GENOMIC DNA]</scope>
    <source>
        <strain evidence="10">PWHHKU_190912</strain>
    </source>
</reference>
<evidence type="ECO:0000256" key="5">
    <source>
        <dbReference type="ARBA" id="ARBA00023136"/>
    </source>
</evidence>
<feature type="compositionally biased region" description="Basic residues" evidence="8">
    <location>
        <begin position="484"/>
        <end position="501"/>
    </location>
</feature>
<sequence>MNDVIDNPADCEVRSVIRFLNARHLKPAEIYRQLKEVYGDTVMNERNVRKWCEIFNNGRTNVHDETRTGRPSLITEDLKTKVNDRILQDRRTSLDELHIAFPDISRSLLGEIVSQHLGYHKICARWVPRQLSDQHKTQRMASALTFLMRYHTDGDVFLDQIVTGDETWVSHNTPETKRQSHLAPSDFHLFTKLKDFLGGTRFGSDEELKKTVNTWLNELAAEEYNTGILKLVNRNDKCLNVGRRVLEDSSMSDHERIRLVILGGAGVGKSCIVKRFLFNTFTDKYRSTVEDLYNREYDLGPVTLKVDILDTAGDMQFPAMRRLSIATAHAFLLVYATTSAPSFESVKRCFEEVREQRADYQDIPLVVTGNKLDLASTHREVTIEDVSEWVYCELPKLRVKVLECSAKDDYNIKEIFRCFLTLSRILPAGGDDSSGGLKRRSSAYVSASSKNKGARRTGSPALEPSGAAGGSAEGATGGLEVTRSKPRSRSLIRRSSRKAKQQMRDAHDDCNVS</sequence>
<keyword evidence="4" id="KW-0547">Nucleotide-binding</keyword>
<feature type="domain" description="Mos1 transposase HTH" evidence="9">
    <location>
        <begin position="13"/>
        <end position="58"/>
    </location>
</feature>
<feature type="region of interest" description="Disordered" evidence="8">
    <location>
        <begin position="444"/>
        <end position="513"/>
    </location>
</feature>
<keyword evidence="2" id="KW-1003">Cell membrane</keyword>
<dbReference type="SMART" id="SM00175">
    <property type="entry name" value="RAB"/>
    <property type="match status" value="1"/>
</dbReference>
<dbReference type="Gene3D" id="3.30.420.10">
    <property type="entry name" value="Ribonuclease H-like superfamily/Ribonuclease H"/>
    <property type="match status" value="2"/>
</dbReference>
<dbReference type="InterPro" id="IPR005225">
    <property type="entry name" value="Small_GTP-bd"/>
</dbReference>
<dbReference type="SMART" id="SM00174">
    <property type="entry name" value="RHO"/>
    <property type="match status" value="1"/>
</dbReference>
<evidence type="ECO:0000313" key="11">
    <source>
        <dbReference type="Proteomes" id="UP001148838"/>
    </source>
</evidence>
<comment type="subcellular location">
    <subcellularLocation>
        <location evidence="1">Cell membrane</location>
        <topology evidence="1">Lipid-anchor</topology>
    </subcellularLocation>
</comment>
<feature type="compositionally biased region" description="Gly residues" evidence="8">
    <location>
        <begin position="467"/>
        <end position="477"/>
    </location>
</feature>
<dbReference type="Pfam" id="PF17906">
    <property type="entry name" value="HTH_48"/>
    <property type="match status" value="1"/>
</dbReference>
<evidence type="ECO:0000256" key="8">
    <source>
        <dbReference type="SAM" id="MobiDB-lite"/>
    </source>
</evidence>
<dbReference type="PRINTS" id="PR00449">
    <property type="entry name" value="RASTRNSFRMNG"/>
</dbReference>
<dbReference type="SMART" id="SM00173">
    <property type="entry name" value="RAS"/>
    <property type="match status" value="1"/>
</dbReference>
<dbReference type="Gene3D" id="1.10.10.1450">
    <property type="match status" value="1"/>
</dbReference>
<protein>
    <recommendedName>
        <fullName evidence="9">Mos1 transposase HTH domain-containing protein</fullName>
    </recommendedName>
</protein>
<keyword evidence="11" id="KW-1185">Reference proteome</keyword>
<name>A0ABQ8S231_PERAM</name>
<dbReference type="PROSITE" id="PS51421">
    <property type="entry name" value="RAS"/>
    <property type="match status" value="1"/>
</dbReference>
<dbReference type="PANTHER" id="PTHR46149:SF7">
    <property type="entry name" value="GTP-BINDING PROTEIN DI-RAS2"/>
    <property type="match status" value="1"/>
</dbReference>
<dbReference type="Gene3D" id="3.40.50.300">
    <property type="entry name" value="P-loop containing nucleotide triphosphate hydrolases"/>
    <property type="match status" value="1"/>
</dbReference>
<dbReference type="CDD" id="cd00876">
    <property type="entry name" value="Ras"/>
    <property type="match status" value="1"/>
</dbReference>